<organism evidence="1 2">
    <name type="scientific">Patella caerulea</name>
    <name type="common">Rayed Mediterranean limpet</name>
    <dbReference type="NCBI Taxonomy" id="87958"/>
    <lineage>
        <taxon>Eukaryota</taxon>
        <taxon>Metazoa</taxon>
        <taxon>Spiralia</taxon>
        <taxon>Lophotrochozoa</taxon>
        <taxon>Mollusca</taxon>
        <taxon>Gastropoda</taxon>
        <taxon>Patellogastropoda</taxon>
        <taxon>Patelloidea</taxon>
        <taxon>Patellidae</taxon>
        <taxon>Patella</taxon>
    </lineage>
</organism>
<accession>A0AAN8PTF8</accession>
<dbReference type="Proteomes" id="UP001347796">
    <property type="component" value="Unassembled WGS sequence"/>
</dbReference>
<sequence length="180" mass="20244">MGYVRVALIGVPVGSQTDISSITQPMSQQDTHRCDQRLFVEPASSTMGQPRAMRILDSPLQRNNISCRLTVEATQQYADDNTMVKTCIKGSTGDITELAQYLNILSSIKTMIENNPTPISYYAMYRSMQTQMWKKLQELNNSNVYNSLELQSAHFHFMDTFSTIQSTNCSTCLCGTNCKN</sequence>
<evidence type="ECO:0000313" key="2">
    <source>
        <dbReference type="Proteomes" id="UP001347796"/>
    </source>
</evidence>
<proteinExistence type="predicted"/>
<reference evidence="1 2" key="1">
    <citation type="submission" date="2024-01" db="EMBL/GenBank/DDBJ databases">
        <title>The genome of the rayed Mediterranean limpet Patella caerulea (Linnaeus, 1758).</title>
        <authorList>
            <person name="Anh-Thu Weber A."/>
            <person name="Halstead-Nussloch G."/>
        </authorList>
    </citation>
    <scope>NUCLEOTIDE SEQUENCE [LARGE SCALE GENOMIC DNA]</scope>
    <source>
        <strain evidence="1">AATW-2023a</strain>
        <tissue evidence="1">Whole specimen</tissue>
    </source>
</reference>
<dbReference type="AlphaFoldDB" id="A0AAN8PTF8"/>
<evidence type="ECO:0000313" key="1">
    <source>
        <dbReference type="EMBL" id="KAK6178511.1"/>
    </source>
</evidence>
<name>A0AAN8PTF8_PATCE</name>
<comment type="caution">
    <text evidence="1">The sequence shown here is derived from an EMBL/GenBank/DDBJ whole genome shotgun (WGS) entry which is preliminary data.</text>
</comment>
<dbReference type="EMBL" id="JAZGQO010000009">
    <property type="protein sequence ID" value="KAK6178511.1"/>
    <property type="molecule type" value="Genomic_DNA"/>
</dbReference>
<gene>
    <name evidence="1" type="ORF">SNE40_013289</name>
</gene>
<keyword evidence="2" id="KW-1185">Reference proteome</keyword>
<protein>
    <submittedName>
        <fullName evidence="1">Uncharacterized protein</fullName>
    </submittedName>
</protein>